<dbReference type="SUPFAM" id="SSF56349">
    <property type="entry name" value="DNA breaking-rejoining enzymes"/>
    <property type="match status" value="1"/>
</dbReference>
<evidence type="ECO:0000259" key="2">
    <source>
        <dbReference type="PROSITE" id="PS51898"/>
    </source>
</evidence>
<dbReference type="EMBL" id="JBHTCA010000006">
    <property type="protein sequence ID" value="MFC7409451.1"/>
    <property type="molecule type" value="Genomic_DNA"/>
</dbReference>
<evidence type="ECO:0000256" key="1">
    <source>
        <dbReference type="ARBA" id="ARBA00023172"/>
    </source>
</evidence>
<dbReference type="Proteomes" id="UP001596501">
    <property type="component" value="Unassembled WGS sequence"/>
</dbReference>
<dbReference type="PROSITE" id="PS51898">
    <property type="entry name" value="TYR_RECOMBINASE"/>
    <property type="match status" value="1"/>
</dbReference>
<dbReference type="Gene3D" id="1.10.443.10">
    <property type="entry name" value="Intergrase catalytic core"/>
    <property type="match status" value="1"/>
</dbReference>
<protein>
    <submittedName>
        <fullName evidence="3">Tyrosine-type recombinase/integrase</fullName>
    </submittedName>
</protein>
<gene>
    <name evidence="3" type="ORF">ACFQPB_11325</name>
</gene>
<accession>A0ABW2QJ46</accession>
<keyword evidence="1" id="KW-0233">DNA recombination</keyword>
<comment type="caution">
    <text evidence="3">The sequence shown here is derived from an EMBL/GenBank/DDBJ whole genome shotgun (WGS) entry which is preliminary data.</text>
</comment>
<name>A0ABW2QJ46_9BURK</name>
<evidence type="ECO:0000313" key="3">
    <source>
        <dbReference type="EMBL" id="MFC7409451.1"/>
    </source>
</evidence>
<proteinExistence type="predicted"/>
<dbReference type="InterPro" id="IPR013762">
    <property type="entry name" value="Integrase-like_cat_sf"/>
</dbReference>
<organism evidence="3 4">
    <name type="scientific">Hydrogenophaga atypica</name>
    <dbReference type="NCBI Taxonomy" id="249409"/>
    <lineage>
        <taxon>Bacteria</taxon>
        <taxon>Pseudomonadati</taxon>
        <taxon>Pseudomonadota</taxon>
        <taxon>Betaproteobacteria</taxon>
        <taxon>Burkholderiales</taxon>
        <taxon>Comamonadaceae</taxon>
        <taxon>Hydrogenophaga</taxon>
    </lineage>
</organism>
<sequence>MRAGVSNFHFHDLRHEATSRLCESGKLSQMHIMNMTGHSSMTTFQGYVHLMNHETTPVLD</sequence>
<dbReference type="InterPro" id="IPR011010">
    <property type="entry name" value="DNA_brk_join_enz"/>
</dbReference>
<dbReference type="Pfam" id="PF00589">
    <property type="entry name" value="Phage_integrase"/>
    <property type="match status" value="1"/>
</dbReference>
<keyword evidence="4" id="KW-1185">Reference proteome</keyword>
<evidence type="ECO:0000313" key="4">
    <source>
        <dbReference type="Proteomes" id="UP001596501"/>
    </source>
</evidence>
<feature type="domain" description="Tyr recombinase" evidence="2">
    <location>
        <begin position="1"/>
        <end position="60"/>
    </location>
</feature>
<dbReference type="InterPro" id="IPR002104">
    <property type="entry name" value="Integrase_catalytic"/>
</dbReference>
<dbReference type="RefSeq" id="WP_382223345.1">
    <property type="nucleotide sequence ID" value="NZ_JBHTCA010000006.1"/>
</dbReference>
<reference evidence="4" key="1">
    <citation type="journal article" date="2019" name="Int. J. Syst. Evol. Microbiol.">
        <title>The Global Catalogue of Microorganisms (GCM) 10K type strain sequencing project: providing services to taxonomists for standard genome sequencing and annotation.</title>
        <authorList>
            <consortium name="The Broad Institute Genomics Platform"/>
            <consortium name="The Broad Institute Genome Sequencing Center for Infectious Disease"/>
            <person name="Wu L."/>
            <person name="Ma J."/>
        </authorList>
    </citation>
    <scope>NUCLEOTIDE SEQUENCE [LARGE SCALE GENOMIC DNA]</scope>
    <source>
        <strain evidence="4">CGMCC 1.12371</strain>
    </source>
</reference>